<protein>
    <recommendedName>
        <fullName evidence="2">proton-translocating NAD(P)(+) transhydrogenase</fullName>
        <ecNumber evidence="2">7.1.1.1</ecNumber>
    </recommendedName>
</protein>
<evidence type="ECO:0000256" key="9">
    <source>
        <dbReference type="ARBA" id="ARBA00048202"/>
    </source>
</evidence>
<keyword evidence="4" id="KW-0521">NADP</keyword>
<dbReference type="InParanoid" id="C5KEM0"/>
<keyword evidence="8 11" id="KW-0472">Membrane</keyword>
<dbReference type="GeneID" id="9053196"/>
<evidence type="ECO:0000313" key="13">
    <source>
        <dbReference type="EMBL" id="EER17073.1"/>
    </source>
</evidence>
<gene>
    <name evidence="13" type="ORF">Pmar_PMAR016631</name>
</gene>
<dbReference type="SUPFAM" id="SSF52467">
    <property type="entry name" value="DHS-like NAD/FAD-binding domain"/>
    <property type="match status" value="1"/>
</dbReference>
<reference evidence="13 14" key="1">
    <citation type="submission" date="2008-07" db="EMBL/GenBank/DDBJ databases">
        <authorList>
            <person name="El-Sayed N."/>
            <person name="Caler E."/>
            <person name="Inman J."/>
            <person name="Amedeo P."/>
            <person name="Hass B."/>
            <person name="Wortman J."/>
        </authorList>
    </citation>
    <scope>NUCLEOTIDE SEQUENCE [LARGE SCALE GENOMIC DNA]</scope>
    <source>
        <strain evidence="14">ATCC 50983 / TXsc</strain>
    </source>
</reference>
<dbReference type="GO" id="GO:0008750">
    <property type="term" value="F:proton-translocating NAD(P)+ transhydrogenase activity"/>
    <property type="evidence" value="ECO:0007669"/>
    <property type="project" value="UniProtKB-EC"/>
</dbReference>
<feature type="transmembrane region" description="Helical" evidence="11">
    <location>
        <begin position="20"/>
        <end position="53"/>
    </location>
</feature>
<evidence type="ECO:0000256" key="2">
    <source>
        <dbReference type="ARBA" id="ARBA00012943"/>
    </source>
</evidence>
<evidence type="ECO:0000256" key="8">
    <source>
        <dbReference type="ARBA" id="ARBA00023136"/>
    </source>
</evidence>
<evidence type="ECO:0000313" key="14">
    <source>
        <dbReference type="Proteomes" id="UP000007800"/>
    </source>
</evidence>
<keyword evidence="14" id="KW-1185">Reference proteome</keyword>
<feature type="region of interest" description="Disordered" evidence="10">
    <location>
        <begin position="264"/>
        <end position="290"/>
    </location>
</feature>
<dbReference type="OrthoDB" id="37244at2759"/>
<proteinExistence type="predicted"/>
<dbReference type="Pfam" id="PF02233">
    <property type="entry name" value="PNTB"/>
    <property type="match status" value="1"/>
</dbReference>
<dbReference type="RefSeq" id="XP_002785277.1">
    <property type="nucleotide sequence ID" value="XM_002785231.1"/>
</dbReference>
<organism evidence="14">
    <name type="scientific">Perkinsus marinus (strain ATCC 50983 / TXsc)</name>
    <dbReference type="NCBI Taxonomy" id="423536"/>
    <lineage>
        <taxon>Eukaryota</taxon>
        <taxon>Sar</taxon>
        <taxon>Alveolata</taxon>
        <taxon>Perkinsozoa</taxon>
        <taxon>Perkinsea</taxon>
        <taxon>Perkinsida</taxon>
        <taxon>Perkinsidae</taxon>
        <taxon>Perkinsus</taxon>
    </lineage>
</organism>
<evidence type="ECO:0000256" key="7">
    <source>
        <dbReference type="ARBA" id="ARBA00023027"/>
    </source>
</evidence>
<keyword evidence="6 11" id="KW-1133">Transmembrane helix</keyword>
<evidence type="ECO:0000256" key="11">
    <source>
        <dbReference type="SAM" id="Phobius"/>
    </source>
</evidence>
<dbReference type="InterPro" id="IPR029035">
    <property type="entry name" value="DHS-like_NAD/FAD-binding_dom"/>
</dbReference>
<comment type="subcellular location">
    <subcellularLocation>
        <location evidence="1">Membrane</location>
        <topology evidence="1">Multi-pass membrane protein</topology>
    </subcellularLocation>
</comment>
<accession>C5KEM0</accession>
<dbReference type="PANTHER" id="PTHR44758">
    <property type="entry name" value="NAD(P) TRANSHYDROGENASE SUBUNIT BETA"/>
    <property type="match status" value="1"/>
</dbReference>
<comment type="catalytic activity">
    <reaction evidence="9">
        <text>NAD(+) + NADPH + H(+)(in) = NADH + NADP(+) + H(+)(out)</text>
        <dbReference type="Rhea" id="RHEA:47992"/>
        <dbReference type="ChEBI" id="CHEBI:15378"/>
        <dbReference type="ChEBI" id="CHEBI:57540"/>
        <dbReference type="ChEBI" id="CHEBI:57783"/>
        <dbReference type="ChEBI" id="CHEBI:57945"/>
        <dbReference type="ChEBI" id="CHEBI:58349"/>
        <dbReference type="EC" id="7.1.1.1"/>
    </reaction>
</comment>
<evidence type="ECO:0000256" key="3">
    <source>
        <dbReference type="ARBA" id="ARBA00022692"/>
    </source>
</evidence>
<dbReference type="Proteomes" id="UP000007800">
    <property type="component" value="Unassembled WGS sequence"/>
</dbReference>
<keyword evidence="3 11" id="KW-0812">Transmembrane</keyword>
<evidence type="ECO:0000256" key="4">
    <source>
        <dbReference type="ARBA" id="ARBA00022857"/>
    </source>
</evidence>
<sequence length="314" mass="33362">MSIGGADMPVVVSMLNSYSGWTTVACGFMLSNTILIIAGSLIGSSGAILSYIMCKGMNRSFTSVILGGFGVEEGHTVEVTGTATETNVDEVAEKMINGKSVIIVPGYGMAVARCQQTVAGIADCLRTHGVKVQFAIHPVAGRLPGHMNVLLAEANVPYDIVKEMDEVNPEFPSTDVSLVIGANDIVNPMAVEDLSSPIGGMPVLEVWKAKTCVVMKRSMATGYSGIENPLFYKENTRMLFGNAHEKTQELLAALQGLAKEKKVTTADNASAPLLAEEKKPEPEKGKEYPPALKTIGVLDETKNSDETRVAIAPN</sequence>
<dbReference type="EMBL" id="GG672337">
    <property type="protein sequence ID" value="EER17073.1"/>
    <property type="molecule type" value="Genomic_DNA"/>
</dbReference>
<dbReference type="GO" id="GO:0016020">
    <property type="term" value="C:membrane"/>
    <property type="evidence" value="ECO:0007669"/>
    <property type="project" value="UniProtKB-SubCell"/>
</dbReference>
<evidence type="ECO:0000259" key="12">
    <source>
        <dbReference type="Pfam" id="PF02233"/>
    </source>
</evidence>
<feature type="domain" description="NADP transhydrogenase beta-like" evidence="12">
    <location>
        <begin position="1"/>
        <end position="252"/>
    </location>
</feature>
<dbReference type="OMA" id="GTHTEIM"/>
<dbReference type="EC" id="7.1.1.1" evidence="2"/>
<keyword evidence="5" id="KW-1278">Translocase</keyword>
<name>C5KEM0_PERM5</name>
<dbReference type="AlphaFoldDB" id="C5KEM0"/>
<evidence type="ECO:0000256" key="5">
    <source>
        <dbReference type="ARBA" id="ARBA00022967"/>
    </source>
</evidence>
<dbReference type="InterPro" id="IPR034300">
    <property type="entry name" value="PNTB-like"/>
</dbReference>
<feature type="non-terminal residue" evidence="13">
    <location>
        <position position="314"/>
    </location>
</feature>
<feature type="compositionally biased region" description="Basic and acidic residues" evidence="10">
    <location>
        <begin position="275"/>
        <end position="287"/>
    </location>
</feature>
<evidence type="ECO:0000256" key="10">
    <source>
        <dbReference type="SAM" id="MobiDB-lite"/>
    </source>
</evidence>
<keyword evidence="7" id="KW-0520">NAD</keyword>
<dbReference type="Gene3D" id="3.40.50.1220">
    <property type="entry name" value="TPP-binding domain"/>
    <property type="match status" value="1"/>
</dbReference>
<evidence type="ECO:0000256" key="1">
    <source>
        <dbReference type="ARBA" id="ARBA00004141"/>
    </source>
</evidence>
<dbReference type="FunFam" id="3.40.50.1220:FF:000002">
    <property type="entry name" value="NAD(P) transhydrogenase subunit beta"/>
    <property type="match status" value="1"/>
</dbReference>
<evidence type="ECO:0000256" key="6">
    <source>
        <dbReference type="ARBA" id="ARBA00022989"/>
    </source>
</evidence>
<dbReference type="PANTHER" id="PTHR44758:SF1">
    <property type="entry name" value="NAD(P) TRANSHYDROGENASE SUBUNIT BETA"/>
    <property type="match status" value="1"/>
</dbReference>